<dbReference type="Pfam" id="PF02781">
    <property type="entry name" value="G6PD_C"/>
    <property type="match status" value="1"/>
</dbReference>
<feature type="binding site" evidence="6">
    <location>
        <position position="342"/>
    </location>
    <ligand>
        <name>substrate</name>
    </ligand>
</feature>
<dbReference type="GO" id="GO:0005829">
    <property type="term" value="C:cytosol"/>
    <property type="evidence" value="ECO:0007669"/>
    <property type="project" value="TreeGrafter"/>
</dbReference>
<organism evidence="9 10">
    <name type="scientific">Oceanobacillus zhaokaii</name>
    <dbReference type="NCBI Taxonomy" id="2052660"/>
    <lineage>
        <taxon>Bacteria</taxon>
        <taxon>Bacillati</taxon>
        <taxon>Bacillota</taxon>
        <taxon>Bacilli</taxon>
        <taxon>Bacillales</taxon>
        <taxon>Bacillaceae</taxon>
        <taxon>Oceanobacillus</taxon>
    </lineage>
</organism>
<feature type="binding site" evidence="6">
    <location>
        <position position="180"/>
    </location>
    <ligand>
        <name>substrate</name>
    </ligand>
</feature>
<dbReference type="InterPro" id="IPR036291">
    <property type="entry name" value="NAD(P)-bd_dom_sf"/>
</dbReference>
<keyword evidence="3 6" id="KW-0521">NADP</keyword>
<comment type="pathway">
    <text evidence="1 6">Carbohydrate degradation; pentose phosphate pathway; D-ribulose 5-phosphate from D-glucose 6-phosphate (oxidative stage): step 1/3.</text>
</comment>
<dbReference type="InterPro" id="IPR022675">
    <property type="entry name" value="G6P_DH_C"/>
</dbReference>
<dbReference type="Pfam" id="PF00479">
    <property type="entry name" value="G6PD_N"/>
    <property type="match status" value="1"/>
</dbReference>
<dbReference type="GO" id="GO:0006006">
    <property type="term" value="P:glucose metabolic process"/>
    <property type="evidence" value="ECO:0007669"/>
    <property type="project" value="UniProtKB-KW"/>
</dbReference>
<evidence type="ECO:0000256" key="5">
    <source>
        <dbReference type="ARBA" id="ARBA00023277"/>
    </source>
</evidence>
<evidence type="ECO:0000256" key="1">
    <source>
        <dbReference type="ARBA" id="ARBA00004937"/>
    </source>
</evidence>
<evidence type="ECO:0000313" key="9">
    <source>
        <dbReference type="EMBL" id="AXI11066.1"/>
    </source>
</evidence>
<dbReference type="Gene3D" id="3.40.50.720">
    <property type="entry name" value="NAD(P)-binding Rossmann-like Domain"/>
    <property type="match status" value="1"/>
</dbReference>
<evidence type="ECO:0000256" key="2">
    <source>
        <dbReference type="ARBA" id="ARBA00022526"/>
    </source>
</evidence>
<feature type="binding site" evidence="6">
    <location>
        <position position="184"/>
    </location>
    <ligand>
        <name>substrate</name>
    </ligand>
</feature>
<dbReference type="UniPathway" id="UPA00115">
    <property type="reaction ID" value="UER00408"/>
</dbReference>
<sequence length="495" mass="56712">MDNMTFVLFGGTGDLAKRKIYPALYNLFLEGKMPKTFSIIGLGRGDMTEEQFHKGVENSIHTFSRHLSENDFKIKAFLNTIRYSQFDANTMDDYQRLLKLVKDRENELNIPENRLFYLSVSPVFFDTIALNIKQSGLGTTTGWKKLIIEKPFGHDLKSARELNSKLSNAFKEDEIYRIDHYLGKPMVRNIEALEFANPVLQALWNNKFIANVQITASETVGVEQRAGYYDQAGAIRDMFQNHMLQLLMMTAMHSPKQIGANEIREEKRKVLEALRPLNKDEVEQNVVRGQYGAGVVDNENVSGYKDEPGVAINSQTDTFIAARLWIDNPDWSGVPFYIRTGKKMREKSTRIVVEFKKSGDELYLNEDSNQLVIEINPNEAVTLHLNSKNPINGHMESMDVEYVSEQSDVPDGYELLIYDALLGDSTYFAHWNEVELAWNWVQPILDAFEENRIPLHEYEPGLNGPEAAHRLLEEDGFKWSLDKPTVKEKELVLQA</sequence>
<dbReference type="GO" id="GO:0050661">
    <property type="term" value="F:NADP binding"/>
    <property type="evidence" value="ECO:0007669"/>
    <property type="project" value="UniProtKB-UniRule"/>
</dbReference>
<dbReference type="SUPFAM" id="SSF55347">
    <property type="entry name" value="Glyceraldehyde-3-phosphate dehydrogenase-like, C-terminal domain"/>
    <property type="match status" value="1"/>
</dbReference>
<feature type="binding site" evidence="6">
    <location>
        <position position="150"/>
    </location>
    <ligand>
        <name>NADP(+)</name>
        <dbReference type="ChEBI" id="CHEBI:58349"/>
    </ligand>
</feature>
<dbReference type="RefSeq" id="WP_114918350.1">
    <property type="nucleotide sequence ID" value="NZ_CP024848.1"/>
</dbReference>
<dbReference type="PANTHER" id="PTHR23429:SF0">
    <property type="entry name" value="GLUCOSE-6-PHOSPHATE 1-DEHYDROGENASE"/>
    <property type="match status" value="1"/>
</dbReference>
<comment type="similarity">
    <text evidence="6">Belongs to the glucose-6-phosphate dehydrogenase family.</text>
</comment>
<dbReference type="InterPro" id="IPR001282">
    <property type="entry name" value="G6P_DH"/>
</dbReference>
<feature type="domain" description="Glucose-6-phosphate dehydrogenase C-terminal" evidence="8">
    <location>
        <begin position="192"/>
        <end position="479"/>
    </location>
</feature>
<proteinExistence type="inferred from homology"/>
<dbReference type="HAMAP" id="MF_00966">
    <property type="entry name" value="G6PD"/>
    <property type="match status" value="1"/>
</dbReference>
<dbReference type="PANTHER" id="PTHR23429">
    <property type="entry name" value="GLUCOSE-6-PHOSPHATE 1-DEHYDROGENASE G6PD"/>
    <property type="match status" value="1"/>
</dbReference>
<dbReference type="PIRSF" id="PIRSF000110">
    <property type="entry name" value="G6PD"/>
    <property type="match status" value="1"/>
</dbReference>
<protein>
    <recommendedName>
        <fullName evidence="6">Glucose-6-phosphate 1-dehydrogenase</fullName>
        <shortName evidence="6">G6PD</shortName>
        <ecNumber evidence="6">1.1.1.49</ecNumber>
    </recommendedName>
</protein>
<evidence type="ECO:0000256" key="6">
    <source>
        <dbReference type="HAMAP-Rule" id="MF_00966"/>
    </source>
</evidence>
<feature type="binding site" evidence="6">
    <location>
        <begin position="10"/>
        <end position="17"/>
    </location>
    <ligand>
        <name>NADP(+)</name>
        <dbReference type="ChEBI" id="CHEBI:58349"/>
    </ligand>
</feature>
<comment type="function">
    <text evidence="6">Catalyzes the oxidation of glucose 6-phosphate to 6-phosphogluconolactone.</text>
</comment>
<gene>
    <name evidence="6" type="primary">zwf</name>
    <name evidence="9" type="ORF">CUC15_01495</name>
</gene>
<evidence type="ECO:0000259" key="8">
    <source>
        <dbReference type="Pfam" id="PF02781"/>
    </source>
</evidence>
<dbReference type="Proteomes" id="UP000253908">
    <property type="component" value="Chromosome"/>
</dbReference>
<feature type="domain" description="Glucose-6-phosphate dehydrogenase NAD-binding" evidence="7">
    <location>
        <begin position="7"/>
        <end position="189"/>
    </location>
</feature>
<name>A0A345PM36_9BACI</name>
<keyword evidence="4 6" id="KW-0560">Oxidoreductase</keyword>
<feature type="binding site" evidence="6">
    <location>
        <position position="237"/>
    </location>
    <ligand>
        <name>substrate</name>
    </ligand>
</feature>
<keyword evidence="2 6" id="KW-0313">Glucose metabolism</keyword>
<feature type="binding site" evidence="6">
    <location>
        <position position="218"/>
    </location>
    <ligand>
        <name>substrate</name>
    </ligand>
</feature>
<evidence type="ECO:0000256" key="4">
    <source>
        <dbReference type="ARBA" id="ARBA00023002"/>
    </source>
</evidence>
<feature type="binding site" evidence="6">
    <location>
        <position position="347"/>
    </location>
    <ligand>
        <name>substrate</name>
    </ligand>
</feature>
<dbReference type="EMBL" id="CP024848">
    <property type="protein sequence ID" value="AXI11066.1"/>
    <property type="molecule type" value="Genomic_DNA"/>
</dbReference>
<feature type="binding site" evidence="6">
    <location>
        <position position="44"/>
    </location>
    <ligand>
        <name>NADP(+)</name>
        <dbReference type="ChEBI" id="CHEBI:58349"/>
    </ligand>
</feature>
<reference evidence="10" key="1">
    <citation type="submission" date="2017-11" db="EMBL/GenBank/DDBJ databases">
        <authorList>
            <person name="Zhu W."/>
        </authorList>
    </citation>
    <scope>NUCLEOTIDE SEQUENCE [LARGE SCALE GENOMIC DNA]</scope>
    <source>
        <strain evidence="10">160</strain>
    </source>
</reference>
<evidence type="ECO:0000256" key="3">
    <source>
        <dbReference type="ARBA" id="ARBA00022857"/>
    </source>
</evidence>
<dbReference type="Gene3D" id="3.30.360.10">
    <property type="entry name" value="Dihydrodipicolinate Reductase, domain 2"/>
    <property type="match status" value="1"/>
</dbReference>
<comment type="caution">
    <text evidence="6">Lacks conserved residue(s) required for the propagation of feature annotation.</text>
</comment>
<dbReference type="OrthoDB" id="9802739at2"/>
<dbReference type="SUPFAM" id="SSF51735">
    <property type="entry name" value="NAD(P)-binding Rossmann-fold domains"/>
    <property type="match status" value="1"/>
</dbReference>
<dbReference type="InterPro" id="IPR022674">
    <property type="entry name" value="G6P_DH_NAD-bd"/>
</dbReference>
<evidence type="ECO:0000259" key="7">
    <source>
        <dbReference type="Pfam" id="PF00479"/>
    </source>
</evidence>
<dbReference type="AlphaFoldDB" id="A0A345PM36"/>
<keyword evidence="5 6" id="KW-0119">Carbohydrate metabolism</keyword>
<dbReference type="NCBIfam" id="TIGR00871">
    <property type="entry name" value="zwf"/>
    <property type="match status" value="1"/>
</dbReference>
<feature type="active site" description="Proton acceptor" evidence="6">
    <location>
        <position position="242"/>
    </location>
</feature>
<dbReference type="EC" id="1.1.1.49" evidence="6"/>
<dbReference type="GO" id="GO:0004345">
    <property type="term" value="F:glucose-6-phosphate dehydrogenase activity"/>
    <property type="evidence" value="ECO:0007669"/>
    <property type="project" value="UniProtKB-UniRule"/>
</dbReference>
<accession>A0A345PM36</accession>
<evidence type="ECO:0000313" key="10">
    <source>
        <dbReference type="Proteomes" id="UP000253908"/>
    </source>
</evidence>
<comment type="catalytic activity">
    <reaction evidence="6">
        <text>D-glucose 6-phosphate + NADP(+) = 6-phospho-D-glucono-1,5-lactone + NADPH + H(+)</text>
        <dbReference type="Rhea" id="RHEA:15841"/>
        <dbReference type="ChEBI" id="CHEBI:15378"/>
        <dbReference type="ChEBI" id="CHEBI:57783"/>
        <dbReference type="ChEBI" id="CHEBI:57955"/>
        <dbReference type="ChEBI" id="CHEBI:58349"/>
        <dbReference type="ChEBI" id="CHEBI:61548"/>
        <dbReference type="EC" id="1.1.1.49"/>
    </reaction>
</comment>
<dbReference type="KEGG" id="ocn:CUC15_01495"/>
<dbReference type="GO" id="GO:0009051">
    <property type="term" value="P:pentose-phosphate shunt, oxidative branch"/>
    <property type="evidence" value="ECO:0007669"/>
    <property type="project" value="TreeGrafter"/>
</dbReference>
<dbReference type="PRINTS" id="PR00079">
    <property type="entry name" value="G6PDHDRGNASE"/>
</dbReference>
<keyword evidence="10" id="KW-1185">Reference proteome</keyword>